<gene>
    <name evidence="2" type="ORF">B0O95_1192</name>
</gene>
<feature type="chain" id="PRO_5015203409" evidence="1">
    <location>
        <begin position="26"/>
        <end position="165"/>
    </location>
</feature>
<comment type="caution">
    <text evidence="2">The sequence shown here is derived from an EMBL/GenBank/DDBJ whole genome shotgun (WGS) entry which is preliminary data.</text>
</comment>
<accession>A0A2P5K719</accession>
<sequence length="165" mass="17632">MRTTSLIGIMRLFGYRILFAGVAFATLCGQACADVADGSRMASRLLDDALACHLRAHDFIAPLVDEGLIGPKASRVEDNSVNAFFPVRGADLRAFGFSVIAVVGYQKDDPLFRQGRGKPIGDSAYGVVVMGTTQRVKTRAEHAGSPAIVHHVGPLVTAIFCDAQR</sequence>
<evidence type="ECO:0000313" key="3">
    <source>
        <dbReference type="Proteomes" id="UP000243096"/>
    </source>
</evidence>
<dbReference type="Proteomes" id="UP000243096">
    <property type="component" value="Unassembled WGS sequence"/>
</dbReference>
<name>A0A2P5K719_9BURK</name>
<reference evidence="2 3" key="1">
    <citation type="submission" date="2018-01" db="EMBL/GenBank/DDBJ databases">
        <title>Genomic Encyclopedia of Type Strains, Phase III (KMG-III): the genomes of soil and plant-associated and newly described type strains.</title>
        <authorList>
            <person name="Whitman W."/>
        </authorList>
    </citation>
    <scope>NUCLEOTIDE SEQUENCE [LARGE SCALE GENOMIC DNA]</scope>
    <source>
        <strain evidence="2 3">HKI456</strain>
    </source>
</reference>
<organism evidence="2 3">
    <name type="scientific">Mycetohabitans endofungorum</name>
    <dbReference type="NCBI Taxonomy" id="417203"/>
    <lineage>
        <taxon>Bacteria</taxon>
        <taxon>Pseudomonadati</taxon>
        <taxon>Pseudomonadota</taxon>
        <taxon>Betaproteobacteria</taxon>
        <taxon>Burkholderiales</taxon>
        <taxon>Burkholderiaceae</taxon>
        <taxon>Mycetohabitans</taxon>
    </lineage>
</organism>
<feature type="signal peptide" evidence="1">
    <location>
        <begin position="1"/>
        <end position="25"/>
    </location>
</feature>
<keyword evidence="1" id="KW-0732">Signal</keyword>
<keyword evidence="3" id="KW-1185">Reference proteome</keyword>
<dbReference type="OrthoDB" id="8966171at2"/>
<protein>
    <submittedName>
        <fullName evidence="2">Uncharacterized protein</fullName>
    </submittedName>
</protein>
<evidence type="ECO:0000313" key="2">
    <source>
        <dbReference type="EMBL" id="PPB81429.1"/>
    </source>
</evidence>
<proteinExistence type="predicted"/>
<evidence type="ECO:0000256" key="1">
    <source>
        <dbReference type="SAM" id="SignalP"/>
    </source>
</evidence>
<dbReference type="EMBL" id="PRDW01000019">
    <property type="protein sequence ID" value="PPB81429.1"/>
    <property type="molecule type" value="Genomic_DNA"/>
</dbReference>
<dbReference type="AlphaFoldDB" id="A0A2P5K719"/>